<evidence type="ECO:0000313" key="2">
    <source>
        <dbReference type="Proteomes" id="UP001499909"/>
    </source>
</evidence>
<protein>
    <submittedName>
        <fullName evidence="1">Uncharacterized protein</fullName>
    </submittedName>
</protein>
<comment type="caution">
    <text evidence="1">The sequence shown here is derived from an EMBL/GenBank/DDBJ whole genome shotgun (WGS) entry which is preliminary data.</text>
</comment>
<accession>A0ABP7N1S5</accession>
<name>A0ABP7N1S5_9BACT</name>
<reference evidence="2" key="1">
    <citation type="journal article" date="2019" name="Int. J. Syst. Evol. Microbiol.">
        <title>The Global Catalogue of Microorganisms (GCM) 10K type strain sequencing project: providing services to taxonomists for standard genome sequencing and annotation.</title>
        <authorList>
            <consortium name="The Broad Institute Genomics Platform"/>
            <consortium name="The Broad Institute Genome Sequencing Center for Infectious Disease"/>
            <person name="Wu L."/>
            <person name="Ma J."/>
        </authorList>
    </citation>
    <scope>NUCLEOTIDE SEQUENCE [LARGE SCALE GENOMIC DNA]</scope>
    <source>
        <strain evidence="2">JCM 17214</strain>
    </source>
</reference>
<proteinExistence type="predicted"/>
<gene>
    <name evidence="1" type="ORF">GCM10022406_17570</name>
</gene>
<sequence>MPVSDRPARKSAPNQLIKRLTATAPEVEELAAMLQTELVDDMRWMCAPIYHDAIIFFSAENQIVSILNICLLCSSLLTGAGQDIPLDLNAHPRLKDWLKKLGHPVEESAAG</sequence>
<dbReference type="RefSeq" id="WP_345112667.1">
    <property type="nucleotide sequence ID" value="NZ_BAABDH010000033.1"/>
</dbReference>
<dbReference type="Proteomes" id="UP001499909">
    <property type="component" value="Unassembled WGS sequence"/>
</dbReference>
<dbReference type="EMBL" id="BAABDH010000033">
    <property type="protein sequence ID" value="GAA3933370.1"/>
    <property type="molecule type" value="Genomic_DNA"/>
</dbReference>
<keyword evidence="2" id="KW-1185">Reference proteome</keyword>
<evidence type="ECO:0000313" key="1">
    <source>
        <dbReference type="EMBL" id="GAA3933370.1"/>
    </source>
</evidence>
<organism evidence="1 2">
    <name type="scientific">Hymenobacter algoricola</name>
    <dbReference type="NCBI Taxonomy" id="486267"/>
    <lineage>
        <taxon>Bacteria</taxon>
        <taxon>Pseudomonadati</taxon>
        <taxon>Bacteroidota</taxon>
        <taxon>Cytophagia</taxon>
        <taxon>Cytophagales</taxon>
        <taxon>Hymenobacteraceae</taxon>
        <taxon>Hymenobacter</taxon>
    </lineage>
</organism>